<keyword evidence="2" id="KW-0732">Signal</keyword>
<gene>
    <name evidence="4" type="ORF">KOI35_26110</name>
</gene>
<dbReference type="EMBL" id="JAHKKG010000008">
    <property type="protein sequence ID" value="MBU2666991.1"/>
    <property type="molecule type" value="Genomic_DNA"/>
</dbReference>
<organism evidence="4 5">
    <name type="scientific">Paractinoplanes bogorensis</name>
    <dbReference type="NCBI Taxonomy" id="1610840"/>
    <lineage>
        <taxon>Bacteria</taxon>
        <taxon>Bacillati</taxon>
        <taxon>Actinomycetota</taxon>
        <taxon>Actinomycetes</taxon>
        <taxon>Micromonosporales</taxon>
        <taxon>Micromonosporaceae</taxon>
        <taxon>Paractinoplanes</taxon>
    </lineage>
</organism>
<evidence type="ECO:0000256" key="1">
    <source>
        <dbReference type="SAM" id="MobiDB-lite"/>
    </source>
</evidence>
<dbReference type="InterPro" id="IPR051266">
    <property type="entry name" value="CLCR"/>
</dbReference>
<evidence type="ECO:0000313" key="5">
    <source>
        <dbReference type="Proteomes" id="UP001519654"/>
    </source>
</evidence>
<dbReference type="InterPro" id="IPR036465">
    <property type="entry name" value="vWFA_dom_sf"/>
</dbReference>
<dbReference type="InterPro" id="IPR002035">
    <property type="entry name" value="VWF_A"/>
</dbReference>
<name>A0ABS5YUH9_9ACTN</name>
<dbReference type="Pfam" id="PF00092">
    <property type="entry name" value="VWA"/>
    <property type="match status" value="1"/>
</dbReference>
<feature type="compositionally biased region" description="Low complexity" evidence="1">
    <location>
        <begin position="314"/>
        <end position="326"/>
    </location>
</feature>
<dbReference type="PANTHER" id="PTHR10579:SF43">
    <property type="entry name" value="ZINC FINGER (C3HC4-TYPE RING FINGER) FAMILY PROTEIN"/>
    <property type="match status" value="1"/>
</dbReference>
<feature type="region of interest" description="Disordered" evidence="1">
    <location>
        <begin position="304"/>
        <end position="328"/>
    </location>
</feature>
<protein>
    <submittedName>
        <fullName evidence="4">VWA domain-containing protein</fullName>
    </submittedName>
</protein>
<sequence>MRRARRALSLLLAAMIVVPVAACESGPSEDPPVLRILAGSELEDMSGILREAEQALKIKIELSRTGSVEGAQELADPEAAQRYDAVWFGADQFFGMWPDSRKALLRQSPPLMRSPVVFGVRAALADQLGWSSGRSASWNAIVGAIAQGRFRYGMTRPDHSNSGLAGLTAVATAAAGTGLPVTADDIPRMQPYLSRFFTGHHLAADTSRVLSDAYVRQVGTGRAECGRKASPEGVDGLVIYESEVRRMSATLPEACRLTAIYPGEGTIVAEYRLTLLRGATAREQDTFDRLWRWLFAPATQEKIRDATARRPGNPAVAPDPAAVPVPQLRYPTDPEVLRKLVDRYREQVRPPSRMVFVLDVSGSMDTNMPLLRQALIGLTGSNPDDPTTYFSFLPGERVDFVPFNSRAEPPRQFVLPADESTAPALKAIQAYARTELRAQGNTAMYDALERAHQLVRAGLKPESTSIVLFSDGQNNCGANYGDYQKFRAKLSAAERAVRIYTIAFDSGEQNTTTCAGYQADAGPEGAGGGSQWERELRAIAEQSDGQLFVPTRDTPLYSIFWSIRGYQ</sequence>
<evidence type="ECO:0000259" key="3">
    <source>
        <dbReference type="PROSITE" id="PS50234"/>
    </source>
</evidence>
<feature type="domain" description="VWFA" evidence="3">
    <location>
        <begin position="353"/>
        <end position="563"/>
    </location>
</feature>
<dbReference type="SMART" id="SM00327">
    <property type="entry name" value="VWA"/>
    <property type="match status" value="1"/>
</dbReference>
<dbReference type="PROSITE" id="PS50234">
    <property type="entry name" value="VWFA"/>
    <property type="match status" value="1"/>
</dbReference>
<reference evidence="4 5" key="1">
    <citation type="submission" date="2021-06" db="EMBL/GenBank/DDBJ databases">
        <title>Actinoplanes lichenicola sp. nov., and Actinoplanes ovalisporus sp. nov., isolated from lichen in Thailand.</title>
        <authorList>
            <person name="Saeng-In P."/>
            <person name="Kanchanasin P."/>
            <person name="Yuki M."/>
            <person name="Kudo T."/>
            <person name="Ohkuma M."/>
            <person name="Phongsopitanun W."/>
            <person name="Tanasupawat S."/>
        </authorList>
    </citation>
    <scope>NUCLEOTIDE SEQUENCE [LARGE SCALE GENOMIC DNA]</scope>
    <source>
        <strain evidence="4 5">NBRC 110975</strain>
    </source>
</reference>
<comment type="caution">
    <text evidence="4">The sequence shown here is derived from an EMBL/GenBank/DDBJ whole genome shotgun (WGS) entry which is preliminary data.</text>
</comment>
<accession>A0ABS5YUH9</accession>
<dbReference type="CDD" id="cd00198">
    <property type="entry name" value="vWFA"/>
    <property type="match status" value="1"/>
</dbReference>
<evidence type="ECO:0000313" key="4">
    <source>
        <dbReference type="EMBL" id="MBU2666991.1"/>
    </source>
</evidence>
<dbReference type="Proteomes" id="UP001519654">
    <property type="component" value="Unassembled WGS sequence"/>
</dbReference>
<proteinExistence type="predicted"/>
<dbReference type="SUPFAM" id="SSF53850">
    <property type="entry name" value="Periplasmic binding protein-like II"/>
    <property type="match status" value="1"/>
</dbReference>
<dbReference type="RefSeq" id="WP_215791182.1">
    <property type="nucleotide sequence ID" value="NZ_JAHKKG010000008.1"/>
</dbReference>
<dbReference type="PANTHER" id="PTHR10579">
    <property type="entry name" value="CALCIUM-ACTIVATED CHLORIDE CHANNEL REGULATOR"/>
    <property type="match status" value="1"/>
</dbReference>
<dbReference type="SUPFAM" id="SSF53300">
    <property type="entry name" value="vWA-like"/>
    <property type="match status" value="1"/>
</dbReference>
<feature type="chain" id="PRO_5046152006" evidence="2">
    <location>
        <begin position="23"/>
        <end position="567"/>
    </location>
</feature>
<dbReference type="Gene3D" id="3.40.50.410">
    <property type="entry name" value="von Willebrand factor, type A domain"/>
    <property type="match status" value="1"/>
</dbReference>
<feature type="signal peptide" evidence="2">
    <location>
        <begin position="1"/>
        <end position="22"/>
    </location>
</feature>
<evidence type="ECO:0000256" key="2">
    <source>
        <dbReference type="SAM" id="SignalP"/>
    </source>
</evidence>
<keyword evidence="5" id="KW-1185">Reference proteome</keyword>